<dbReference type="AlphaFoldDB" id="A0A5P8M7M6"/>
<dbReference type="Proteomes" id="UP000326779">
    <property type="component" value="Chromosome"/>
</dbReference>
<dbReference type="EMBL" id="CP045143">
    <property type="protein sequence ID" value="QFR24522.1"/>
    <property type="molecule type" value="Genomic_DNA"/>
</dbReference>
<dbReference type="SUPFAM" id="SSF52540">
    <property type="entry name" value="P-loop containing nucleoside triphosphate hydrolases"/>
    <property type="match status" value="1"/>
</dbReference>
<dbReference type="Pfam" id="PF13671">
    <property type="entry name" value="AAA_33"/>
    <property type="match status" value="1"/>
</dbReference>
<proteinExistence type="predicted"/>
<evidence type="ECO:0000313" key="1">
    <source>
        <dbReference type="EMBL" id="QFR24522.1"/>
    </source>
</evidence>
<name>A0A5P8M7M6_9LACO</name>
<accession>A0A5P8M7M6</accession>
<dbReference type="InterPro" id="IPR027417">
    <property type="entry name" value="P-loop_NTPase"/>
</dbReference>
<protein>
    <submittedName>
        <fullName evidence="1">AAA family ATPase</fullName>
    </submittedName>
</protein>
<gene>
    <name evidence="1" type="ORF">D1010_14700</name>
</gene>
<sequence length="162" mass="17930">MVASNIFELIGVSGAGKTTWAKEQKHVVDLSSDAIRDELCKQAGIYPLYDQPPAMVKRTNAQVFAVLHARLEAALRANQEKIIIDATNLNQARRTALYKRVKLLAPTCRVFAIVFPTPPLPELVRRVTHRGIHDVPAAGLAAQLAAFEAPEQFVDCDYVIHF</sequence>
<dbReference type="KEGG" id="lhb:D1010_14700"/>
<dbReference type="Gene3D" id="3.40.50.300">
    <property type="entry name" value="P-loop containing nucleotide triphosphate hydrolases"/>
    <property type="match status" value="1"/>
</dbReference>
<reference evidence="1 2" key="1">
    <citation type="submission" date="2019-10" db="EMBL/GenBank/DDBJ databases">
        <title>The completed genome of Lactobacillus harbinensis M1.</title>
        <authorList>
            <person name="Zheng Y."/>
        </authorList>
    </citation>
    <scope>NUCLEOTIDE SEQUENCE [LARGE SCALE GENOMIC DNA]</scope>
    <source>
        <strain evidence="1 2">M1</strain>
    </source>
</reference>
<evidence type="ECO:0000313" key="2">
    <source>
        <dbReference type="Proteomes" id="UP000326779"/>
    </source>
</evidence>
<organism evidence="1 2">
    <name type="scientific">Schleiferilactobacillus harbinensis</name>
    <dbReference type="NCBI Taxonomy" id="304207"/>
    <lineage>
        <taxon>Bacteria</taxon>
        <taxon>Bacillati</taxon>
        <taxon>Bacillota</taxon>
        <taxon>Bacilli</taxon>
        <taxon>Lactobacillales</taxon>
        <taxon>Lactobacillaceae</taxon>
        <taxon>Schleiferilactobacillus</taxon>
    </lineage>
</organism>